<dbReference type="Proteomes" id="UP000092993">
    <property type="component" value="Unassembled WGS sequence"/>
</dbReference>
<accession>A0A1C7M2Y0</accession>
<evidence type="ECO:0000313" key="1">
    <source>
        <dbReference type="EMBL" id="OBZ70766.1"/>
    </source>
</evidence>
<reference evidence="1 2" key="1">
    <citation type="submission" date="2016-03" db="EMBL/GenBank/DDBJ databases">
        <title>Whole genome sequencing of Grifola frondosa 9006-11.</title>
        <authorList>
            <person name="Min B."/>
            <person name="Park H."/>
            <person name="Kim J.-G."/>
            <person name="Cho H."/>
            <person name="Oh Y.-L."/>
            <person name="Kong W.-S."/>
            <person name="Choi I.-G."/>
        </authorList>
    </citation>
    <scope>NUCLEOTIDE SEQUENCE [LARGE SCALE GENOMIC DNA]</scope>
    <source>
        <strain evidence="1 2">9006-11</strain>
    </source>
</reference>
<comment type="caution">
    <text evidence="1">The sequence shown here is derived from an EMBL/GenBank/DDBJ whole genome shotgun (WGS) entry which is preliminary data.</text>
</comment>
<protein>
    <submittedName>
        <fullName evidence="1">Uncharacterized protein</fullName>
    </submittedName>
</protein>
<dbReference type="AlphaFoldDB" id="A0A1C7M2Y0"/>
<gene>
    <name evidence="1" type="ORF">A0H81_09415</name>
</gene>
<proteinExistence type="predicted"/>
<organism evidence="1 2">
    <name type="scientific">Grifola frondosa</name>
    <name type="common">Maitake</name>
    <name type="synonym">Polyporus frondosus</name>
    <dbReference type="NCBI Taxonomy" id="5627"/>
    <lineage>
        <taxon>Eukaryota</taxon>
        <taxon>Fungi</taxon>
        <taxon>Dikarya</taxon>
        <taxon>Basidiomycota</taxon>
        <taxon>Agaricomycotina</taxon>
        <taxon>Agaricomycetes</taxon>
        <taxon>Polyporales</taxon>
        <taxon>Grifolaceae</taxon>
        <taxon>Grifola</taxon>
    </lineage>
</organism>
<name>A0A1C7M2Y0_GRIFR</name>
<dbReference type="EMBL" id="LUGG01000013">
    <property type="protein sequence ID" value="OBZ70766.1"/>
    <property type="molecule type" value="Genomic_DNA"/>
</dbReference>
<sequence>MDRSEVNVGSRDVGTVTGVRTDDEQMKQGGVRRRMLVVACCDEAACSHIGGTNEKDWLHHMHTGRGMYSRSDQAA</sequence>
<keyword evidence="2" id="KW-1185">Reference proteome</keyword>
<evidence type="ECO:0000313" key="2">
    <source>
        <dbReference type="Proteomes" id="UP000092993"/>
    </source>
</evidence>